<protein>
    <submittedName>
        <fullName evidence="2">Uncharacterized protein</fullName>
    </submittedName>
</protein>
<proteinExistence type="predicted"/>
<dbReference type="EnsemblPlants" id="ONIVA10G03420.1">
    <property type="protein sequence ID" value="ONIVA10G03420.1"/>
    <property type="gene ID" value="ONIVA10G03420"/>
</dbReference>
<evidence type="ECO:0000313" key="3">
    <source>
        <dbReference type="Proteomes" id="UP000006591"/>
    </source>
</evidence>
<feature type="region of interest" description="Disordered" evidence="1">
    <location>
        <begin position="1"/>
        <end position="45"/>
    </location>
</feature>
<reference evidence="2" key="1">
    <citation type="submission" date="2015-04" db="UniProtKB">
        <authorList>
            <consortium name="EnsemblPlants"/>
        </authorList>
    </citation>
    <scope>IDENTIFICATION</scope>
    <source>
        <strain evidence="2">SL10</strain>
    </source>
</reference>
<dbReference type="HOGENOM" id="CLU_1380058_0_0_1"/>
<name>A0A0E0IPY5_ORYNI</name>
<dbReference type="Gramene" id="ONIVA10G03420.1">
    <property type="protein sequence ID" value="ONIVA10G03420.1"/>
    <property type="gene ID" value="ONIVA10G03420"/>
</dbReference>
<feature type="compositionally biased region" description="Basic and acidic residues" evidence="1">
    <location>
        <begin position="1"/>
        <end position="11"/>
    </location>
</feature>
<dbReference type="AlphaFoldDB" id="A0A0E0IPY5"/>
<organism evidence="2">
    <name type="scientific">Oryza nivara</name>
    <name type="common">Indian wild rice</name>
    <name type="synonym">Oryza sativa f. spontanea</name>
    <dbReference type="NCBI Taxonomy" id="4536"/>
    <lineage>
        <taxon>Eukaryota</taxon>
        <taxon>Viridiplantae</taxon>
        <taxon>Streptophyta</taxon>
        <taxon>Embryophyta</taxon>
        <taxon>Tracheophyta</taxon>
        <taxon>Spermatophyta</taxon>
        <taxon>Magnoliopsida</taxon>
        <taxon>Liliopsida</taxon>
        <taxon>Poales</taxon>
        <taxon>Poaceae</taxon>
        <taxon>BOP clade</taxon>
        <taxon>Oryzoideae</taxon>
        <taxon>Oryzeae</taxon>
        <taxon>Oryzinae</taxon>
        <taxon>Oryza</taxon>
    </lineage>
</organism>
<dbReference type="Proteomes" id="UP000006591">
    <property type="component" value="Chromosome 10"/>
</dbReference>
<sequence>MKRPTFDEPKKSASNKRPYDITDEETDTEMSRQVKNHFKQRSLEKKVPIDPTTKAFFQKMSEPTRARIVSDYDRSIRKSYEKTKRKSKVFPPSSVCKENKRVDPMPSEHDCNIEQYMTDTNLTKEQLLGIAPIKKKSVADIYHKFNLGEPLIKPELVKKLSTLTYLHRCTDSINGTWNNQPMHGLKTNITFVGCAIYG</sequence>
<reference evidence="2" key="2">
    <citation type="submission" date="2018-04" db="EMBL/GenBank/DDBJ databases">
        <title>OnivRS2 (Oryza nivara Reference Sequence Version 2).</title>
        <authorList>
            <person name="Zhang J."/>
            <person name="Kudrna D."/>
            <person name="Lee S."/>
            <person name="Talag J."/>
            <person name="Rajasekar S."/>
            <person name="Welchert J."/>
            <person name="Hsing Y.-I."/>
            <person name="Wing R.A."/>
        </authorList>
    </citation>
    <scope>NUCLEOTIDE SEQUENCE [LARGE SCALE GENOMIC DNA]</scope>
</reference>
<evidence type="ECO:0000313" key="2">
    <source>
        <dbReference type="EnsemblPlants" id="ONIVA10G03420.1"/>
    </source>
</evidence>
<accession>A0A0E0IPY5</accession>
<keyword evidence="3" id="KW-1185">Reference proteome</keyword>
<evidence type="ECO:0000256" key="1">
    <source>
        <dbReference type="SAM" id="MobiDB-lite"/>
    </source>
</evidence>